<organism evidence="9 10">
    <name type="scientific">Yinghuangia aomiensis</name>
    <dbReference type="NCBI Taxonomy" id="676205"/>
    <lineage>
        <taxon>Bacteria</taxon>
        <taxon>Bacillati</taxon>
        <taxon>Actinomycetota</taxon>
        <taxon>Actinomycetes</taxon>
        <taxon>Kitasatosporales</taxon>
        <taxon>Streptomycetaceae</taxon>
        <taxon>Yinghuangia</taxon>
    </lineage>
</organism>
<feature type="transmembrane region" description="Helical" evidence="8">
    <location>
        <begin position="142"/>
        <end position="172"/>
    </location>
</feature>
<proteinExistence type="inferred from homology"/>
<keyword evidence="4" id="KW-1003">Cell membrane</keyword>
<feature type="transmembrane region" description="Helical" evidence="8">
    <location>
        <begin position="201"/>
        <end position="232"/>
    </location>
</feature>
<keyword evidence="3" id="KW-0813">Transport</keyword>
<reference evidence="10" key="1">
    <citation type="journal article" date="2019" name="Int. J. Syst. Evol. Microbiol.">
        <title>The Global Catalogue of Microorganisms (GCM) 10K type strain sequencing project: providing services to taxonomists for standard genome sequencing and annotation.</title>
        <authorList>
            <consortium name="The Broad Institute Genomics Platform"/>
            <consortium name="The Broad Institute Genome Sequencing Center for Infectious Disease"/>
            <person name="Wu L."/>
            <person name="Ma J."/>
        </authorList>
    </citation>
    <scope>NUCLEOTIDE SEQUENCE [LARGE SCALE GENOMIC DNA]</scope>
    <source>
        <strain evidence="10">JCM 17986</strain>
    </source>
</reference>
<comment type="subcellular location">
    <subcellularLocation>
        <location evidence="1">Cell membrane</location>
        <topology evidence="1">Multi-pass membrane protein</topology>
    </subcellularLocation>
</comment>
<evidence type="ECO:0000313" key="9">
    <source>
        <dbReference type="EMBL" id="GAA4992596.1"/>
    </source>
</evidence>
<dbReference type="Proteomes" id="UP001500466">
    <property type="component" value="Unassembled WGS sequence"/>
</dbReference>
<feature type="transmembrane region" description="Helical" evidence="8">
    <location>
        <begin position="270"/>
        <end position="286"/>
    </location>
</feature>
<dbReference type="RefSeq" id="WP_345680471.1">
    <property type="nucleotide sequence ID" value="NZ_BAABHS010000047.1"/>
</dbReference>
<name>A0ABP9IAT8_9ACTN</name>
<evidence type="ECO:0000256" key="3">
    <source>
        <dbReference type="ARBA" id="ARBA00022448"/>
    </source>
</evidence>
<comment type="caution">
    <text evidence="9">The sequence shown here is derived from an EMBL/GenBank/DDBJ whole genome shotgun (WGS) entry which is preliminary data.</text>
</comment>
<dbReference type="PANTHER" id="PTHR21716:SF53">
    <property type="entry name" value="PERMEASE PERM-RELATED"/>
    <property type="match status" value="1"/>
</dbReference>
<feature type="transmembrane region" description="Helical" evidence="8">
    <location>
        <begin position="15"/>
        <end position="36"/>
    </location>
</feature>
<keyword evidence="10" id="KW-1185">Reference proteome</keyword>
<dbReference type="EMBL" id="BAABHS010000047">
    <property type="protein sequence ID" value="GAA4992596.1"/>
    <property type="molecule type" value="Genomic_DNA"/>
</dbReference>
<evidence type="ECO:0000256" key="7">
    <source>
        <dbReference type="ARBA" id="ARBA00023136"/>
    </source>
</evidence>
<dbReference type="InterPro" id="IPR002549">
    <property type="entry name" value="AI-2E-like"/>
</dbReference>
<sequence>MSRPADGLPPGARRVAAWCVVGLLVAAVFVAMALLVVYLRAVTAPLAVAVLGSALLYPLHQRLVRWRLPRSAAAALTCLVLVVLIVGVGWILVRLIADSAPKIGRQLSDAADRLREQYGSAADPASQAADGMRAFGGKLASALASGVVGGVGIAIQLATGGILTLALTFFLLRDAHKLPAFTRAVVPGRYTDLTVKILRRAFLAVAGFMRGTTLIALIDALFIALGLALLGVPRAEGLAALVFVGAYVPYVGAFLSGLVAVLVAFADQGLGTALWALAVVLAVQQIEGNFLQPGIQSRTVSLHPAVVMVSVVAGGAVLGVLGAMLAVPAVAMVTSIIALLREERAKPDGPENAGVSVCDT</sequence>
<evidence type="ECO:0000313" key="10">
    <source>
        <dbReference type="Proteomes" id="UP001500466"/>
    </source>
</evidence>
<protein>
    <submittedName>
        <fullName evidence="9">AI-2E family transporter</fullName>
    </submittedName>
</protein>
<accession>A0ABP9IAT8</accession>
<comment type="similarity">
    <text evidence="2">Belongs to the autoinducer-2 exporter (AI-2E) (TC 2.A.86) family.</text>
</comment>
<evidence type="ECO:0000256" key="8">
    <source>
        <dbReference type="SAM" id="Phobius"/>
    </source>
</evidence>
<evidence type="ECO:0000256" key="5">
    <source>
        <dbReference type="ARBA" id="ARBA00022692"/>
    </source>
</evidence>
<feature type="transmembrane region" description="Helical" evidence="8">
    <location>
        <begin position="238"/>
        <end position="263"/>
    </location>
</feature>
<gene>
    <name evidence="9" type="ORF">GCM10023205_76470</name>
</gene>
<keyword evidence="6 8" id="KW-1133">Transmembrane helix</keyword>
<feature type="transmembrane region" description="Helical" evidence="8">
    <location>
        <begin position="306"/>
        <end position="339"/>
    </location>
</feature>
<evidence type="ECO:0000256" key="1">
    <source>
        <dbReference type="ARBA" id="ARBA00004651"/>
    </source>
</evidence>
<keyword evidence="5 8" id="KW-0812">Transmembrane</keyword>
<dbReference type="PANTHER" id="PTHR21716">
    <property type="entry name" value="TRANSMEMBRANE PROTEIN"/>
    <property type="match status" value="1"/>
</dbReference>
<dbReference type="Pfam" id="PF01594">
    <property type="entry name" value="AI-2E_transport"/>
    <property type="match status" value="1"/>
</dbReference>
<evidence type="ECO:0000256" key="2">
    <source>
        <dbReference type="ARBA" id="ARBA00009773"/>
    </source>
</evidence>
<evidence type="ECO:0000256" key="4">
    <source>
        <dbReference type="ARBA" id="ARBA00022475"/>
    </source>
</evidence>
<evidence type="ECO:0000256" key="6">
    <source>
        <dbReference type="ARBA" id="ARBA00022989"/>
    </source>
</evidence>
<keyword evidence="7 8" id="KW-0472">Membrane</keyword>
<feature type="transmembrane region" description="Helical" evidence="8">
    <location>
        <begin position="72"/>
        <end position="93"/>
    </location>
</feature>